<feature type="transmembrane region" description="Helical" evidence="2">
    <location>
        <begin position="503"/>
        <end position="524"/>
    </location>
</feature>
<dbReference type="InterPro" id="IPR000719">
    <property type="entry name" value="Prot_kinase_dom"/>
</dbReference>
<evidence type="ECO:0000256" key="1">
    <source>
        <dbReference type="SAM" id="MobiDB-lite"/>
    </source>
</evidence>
<dbReference type="InterPro" id="IPR001245">
    <property type="entry name" value="Ser-Thr/Tyr_kinase_cat_dom"/>
</dbReference>
<evidence type="ECO:0000313" key="4">
    <source>
        <dbReference type="EMBL" id="CAH3167634.1"/>
    </source>
</evidence>
<keyword evidence="2" id="KW-0472">Membrane</keyword>
<evidence type="ECO:0000313" key="5">
    <source>
        <dbReference type="Proteomes" id="UP001159405"/>
    </source>
</evidence>
<proteinExistence type="predicted"/>
<protein>
    <recommendedName>
        <fullName evidence="3">Protein kinase domain-containing protein</fullName>
    </recommendedName>
</protein>
<keyword evidence="5" id="KW-1185">Reference proteome</keyword>
<dbReference type="CDD" id="cd00192">
    <property type="entry name" value="PTKc"/>
    <property type="match status" value="1"/>
</dbReference>
<sequence length="995" mass="113847">MTADVSSQHFHGENIQKGEQGTALTHPTGSLERVFSISIGCGFSDPITIAYNSPAAHREAQRVVRNIAPSIPLTAKDDYPFNVTINWDPPAFEKLNPVYVYLVSLFAYRNNSCDGRISLDLVSSHRQVTPYISFTYLIPKTKYKIEVEALFAYLKPQSPKRHINFTIPDINLEDLEVHYKGTQFHLSSNGNSFDVNISWDEPTFNRKLTGYQFSYQVGYQKSVVNETKKTYFDIPEVLHGEQFAYRVTPKYDLSWLKGKEQLDRATAEVPPEADLKVQNIEVGEFVPEKGNGTFSVRFSWSGPVFNYTLYGYHLNYELIGYKKRAIKIRENRTNPGLYLSEIRPKETVRLKVTPMYENKNLPKIENEVMGTAPAPRAELLKVVGLKNKQLVPGSFTSFSAIVRWEKPLFTQSSISYYVYNTAKEMKISILFIKAQRNVNSGNRKNSTQQEQGVSDNSVYKTRGLSVICCLRTNLFEMILYVILSPEKKAERVIRGMDFIFTPGAITGLVIGFLLAALICMIFIWRRWRKQKILRKQGLIPGKNGVIIDHWEVDGDLVTLENEIGEGAFGKVFKGTLIKPTSSSPQKFCLKPWRKTAKTINGSETYVVAVKMLHNMPDESVRQDFLDEIQLMKAVGSHKNIVSMVGCCTLEEPMFLLVEYAPYGDLLHYLRKHRKTTLQKSNKELGCSITFTTPDEQINRINTGRETNTVLKTEDQEEKEYYNEEILTPGNLMAFAWHVCQGMEYLARKGYVHRDLAARNVLIGEKKIAKVSDFGLSRHVYEKKVYHGKRNRKLPFKWMSTEAIFDQTFTTKSDVWAFGVVLWEIVTLGGTPYPTMESKELFRQLKNGYRMEKPETCNEELYKMMQDCWQNNPENRPTFTQIRESLETIMQKENPYLDLTAVDESHAEYNVQSCDSMVEESDDDQRDDNVKAVCHEEAGGDLKENITKNDPQSSNPSVDINAKTEIELTTESNNCAKNHQGLKSYVLNLNTLETRF</sequence>
<accession>A0ABN8QRM0</accession>
<dbReference type="EMBL" id="CALNXK010000141">
    <property type="protein sequence ID" value="CAH3167634.1"/>
    <property type="molecule type" value="Genomic_DNA"/>
</dbReference>
<dbReference type="InterPro" id="IPR020635">
    <property type="entry name" value="Tyr_kinase_cat_dom"/>
</dbReference>
<organism evidence="4 5">
    <name type="scientific">Porites lobata</name>
    <dbReference type="NCBI Taxonomy" id="104759"/>
    <lineage>
        <taxon>Eukaryota</taxon>
        <taxon>Metazoa</taxon>
        <taxon>Cnidaria</taxon>
        <taxon>Anthozoa</taxon>
        <taxon>Hexacorallia</taxon>
        <taxon>Scleractinia</taxon>
        <taxon>Fungiina</taxon>
        <taxon>Poritidae</taxon>
        <taxon>Porites</taxon>
    </lineage>
</organism>
<dbReference type="Proteomes" id="UP001159405">
    <property type="component" value="Unassembled WGS sequence"/>
</dbReference>
<dbReference type="InterPro" id="IPR050122">
    <property type="entry name" value="RTK"/>
</dbReference>
<dbReference type="SMART" id="SM00220">
    <property type="entry name" value="S_TKc"/>
    <property type="match status" value="1"/>
</dbReference>
<dbReference type="Pfam" id="PF07714">
    <property type="entry name" value="PK_Tyr_Ser-Thr"/>
    <property type="match status" value="1"/>
</dbReference>
<feature type="region of interest" description="Disordered" evidence="1">
    <location>
        <begin position="1"/>
        <end position="23"/>
    </location>
</feature>
<dbReference type="InterPro" id="IPR011009">
    <property type="entry name" value="Kinase-like_dom_sf"/>
</dbReference>
<evidence type="ECO:0000256" key="2">
    <source>
        <dbReference type="SAM" id="Phobius"/>
    </source>
</evidence>
<dbReference type="InterPro" id="IPR008266">
    <property type="entry name" value="Tyr_kinase_AS"/>
</dbReference>
<dbReference type="SUPFAM" id="SSF56112">
    <property type="entry name" value="Protein kinase-like (PK-like)"/>
    <property type="match status" value="1"/>
</dbReference>
<gene>
    <name evidence="4" type="ORF">PLOB_00008791</name>
</gene>
<dbReference type="Gene3D" id="1.10.510.10">
    <property type="entry name" value="Transferase(Phosphotransferase) domain 1"/>
    <property type="match status" value="1"/>
</dbReference>
<dbReference type="PROSITE" id="PS00109">
    <property type="entry name" value="PROTEIN_KINASE_TYR"/>
    <property type="match status" value="1"/>
</dbReference>
<reference evidence="4 5" key="1">
    <citation type="submission" date="2022-05" db="EMBL/GenBank/DDBJ databases">
        <authorList>
            <consortium name="Genoscope - CEA"/>
            <person name="William W."/>
        </authorList>
    </citation>
    <scope>NUCLEOTIDE SEQUENCE [LARGE SCALE GENOMIC DNA]</scope>
</reference>
<dbReference type="SMART" id="SM00219">
    <property type="entry name" value="TyrKc"/>
    <property type="match status" value="1"/>
</dbReference>
<dbReference type="PANTHER" id="PTHR24416:SF583">
    <property type="entry name" value="RECEPTOR PROTEIN-TYROSINE KINASE"/>
    <property type="match status" value="1"/>
</dbReference>
<dbReference type="PANTHER" id="PTHR24416">
    <property type="entry name" value="TYROSINE-PROTEIN KINASE RECEPTOR"/>
    <property type="match status" value="1"/>
</dbReference>
<evidence type="ECO:0000259" key="3">
    <source>
        <dbReference type="PROSITE" id="PS50011"/>
    </source>
</evidence>
<dbReference type="PROSITE" id="PS50011">
    <property type="entry name" value="PROTEIN_KINASE_DOM"/>
    <property type="match status" value="1"/>
</dbReference>
<keyword evidence="2" id="KW-0812">Transmembrane</keyword>
<comment type="caution">
    <text evidence="4">The sequence shown here is derived from an EMBL/GenBank/DDBJ whole genome shotgun (WGS) entry which is preliminary data.</text>
</comment>
<keyword evidence="2" id="KW-1133">Transmembrane helix</keyword>
<feature type="domain" description="Protein kinase" evidence="3">
    <location>
        <begin position="557"/>
        <end position="896"/>
    </location>
</feature>
<dbReference type="Gene3D" id="3.30.200.20">
    <property type="entry name" value="Phosphorylase Kinase, domain 1"/>
    <property type="match status" value="1"/>
</dbReference>
<name>A0ABN8QRM0_9CNID</name>